<keyword evidence="6" id="KW-0106">Calcium</keyword>
<dbReference type="EMBL" id="DF968182">
    <property type="protein sequence ID" value="GAP43851.1"/>
    <property type="molecule type" value="Genomic_DNA"/>
</dbReference>
<dbReference type="SUPFAM" id="SSF81296">
    <property type="entry name" value="E set domains"/>
    <property type="match status" value="1"/>
</dbReference>
<keyword evidence="3" id="KW-0479">Metal-binding</keyword>
<name>A0A0S7BZ29_9BACT</name>
<dbReference type="InterPro" id="IPR005536">
    <property type="entry name" value="Peptidase_C25_Ig-like_domain"/>
</dbReference>
<reference evidence="9" key="1">
    <citation type="journal article" date="2015" name="Genome Announc.">
        <title>Draft Genome Sequence of Bacteroidales Strain TBC1, a Novel Isolate from a Methanogenic Wastewater Treatment System.</title>
        <authorList>
            <person name="Tourlousse D.M."/>
            <person name="Matsuura N."/>
            <person name="Sun L."/>
            <person name="Toyonaga M."/>
            <person name="Kuroda K."/>
            <person name="Ohashi A."/>
            <person name="Cruz R."/>
            <person name="Yamaguchi T."/>
            <person name="Sekiguchi Y."/>
        </authorList>
    </citation>
    <scope>NUCLEOTIDE SEQUENCE [LARGE SCALE GENOMIC DNA]</scope>
    <source>
        <strain evidence="9">TBC1</strain>
    </source>
</reference>
<keyword evidence="5" id="KW-0378">Hydrolase</keyword>
<dbReference type="Pfam" id="PF01364">
    <property type="entry name" value="Peptidase_C25"/>
    <property type="match status" value="1"/>
</dbReference>
<accession>A0A0S7BZ29</accession>
<dbReference type="GO" id="GO:0004197">
    <property type="term" value="F:cysteine-type endopeptidase activity"/>
    <property type="evidence" value="ECO:0007669"/>
    <property type="project" value="InterPro"/>
</dbReference>
<keyword evidence="10" id="KW-1185">Reference proteome</keyword>
<evidence type="ECO:0000256" key="1">
    <source>
        <dbReference type="ARBA" id="ARBA00004613"/>
    </source>
</evidence>
<evidence type="ECO:0000256" key="4">
    <source>
        <dbReference type="ARBA" id="ARBA00022729"/>
    </source>
</evidence>
<dbReference type="InterPro" id="IPR038490">
    <property type="entry name" value="Gingipain_propep_sf"/>
</dbReference>
<evidence type="ECO:0000256" key="7">
    <source>
        <dbReference type="ARBA" id="ARBA00023145"/>
    </source>
</evidence>
<evidence type="ECO:0000256" key="2">
    <source>
        <dbReference type="ARBA" id="ARBA00022525"/>
    </source>
</evidence>
<dbReference type="InterPro" id="IPR001769">
    <property type="entry name" value="Gingipain"/>
</dbReference>
<evidence type="ECO:0000313" key="10">
    <source>
        <dbReference type="Proteomes" id="UP000053091"/>
    </source>
</evidence>
<evidence type="ECO:0000256" key="5">
    <source>
        <dbReference type="ARBA" id="ARBA00022801"/>
    </source>
</evidence>
<evidence type="ECO:0000256" key="3">
    <source>
        <dbReference type="ARBA" id="ARBA00022723"/>
    </source>
</evidence>
<dbReference type="Pfam" id="PF08126">
    <property type="entry name" value="Propeptide_C25"/>
    <property type="match status" value="1"/>
</dbReference>
<dbReference type="InterPro" id="IPR035986">
    <property type="entry name" value="PKD_dom_sf"/>
</dbReference>
<dbReference type="Gene3D" id="3.40.50.10390">
    <property type="entry name" value="Gingipain r, domain 1"/>
    <property type="match status" value="1"/>
</dbReference>
<keyword evidence="4" id="KW-0732">Signal</keyword>
<dbReference type="Pfam" id="PF18962">
    <property type="entry name" value="Por_Secre_tail"/>
    <property type="match status" value="1"/>
</dbReference>
<dbReference type="AlphaFoldDB" id="A0A0S7BZ29"/>
<gene>
    <name evidence="9" type="ORF">TBC1_112009</name>
</gene>
<dbReference type="GO" id="GO:0005576">
    <property type="term" value="C:extracellular region"/>
    <property type="evidence" value="ECO:0007669"/>
    <property type="project" value="UniProtKB-SubCell"/>
</dbReference>
<dbReference type="STRING" id="1678841.TBC1_112009"/>
<dbReference type="GO" id="GO:0046872">
    <property type="term" value="F:metal ion binding"/>
    <property type="evidence" value="ECO:0007669"/>
    <property type="project" value="UniProtKB-KW"/>
</dbReference>
<evidence type="ECO:0000259" key="8">
    <source>
        <dbReference type="PROSITE" id="PS50093"/>
    </source>
</evidence>
<sequence>MRLKTNFTIVILLVLTGVVSAQNWVTITSDQPVAAHTTLLSSDASTSVVEFELAGFNLIPVTTPRGDAFVVDLEGASPMLEKGMPDLPKLTASLIIPDNALMDVRVISSSYIDYPFIDIAPSKGNFTRDIDPATVPYTYGRAYEQDAFYPAQMADLRDPYILRDHRGQTIIVNPFSYNPVTRTLRVYHQMTVEVFQSGLSTLNVLERNSQPETTVDEFQRIYERHFLNAHNGSRYTPLEEQGNMLIISHGAFMADMQDFVDWKKTIGIPTEIVDVSTIGTNSTAIKNFVADYYATNGLTFLLLVGDHAQVPTVTTGNIGGPSDHAYGYLAGNDHYPEIFVGRFSAENSAQVQTQVNRSIAYEQNPDVNVDWFSKGFGIASSEGPGDDGEYDWQHMRNIRTDLIGYTYTAVGELYDGSQGGEDLPGNPNSGHVSAEVNTGRSIINYVGHGSQTSWSTTGFSNSGVNGLDNNNMWPFIWSVACVNGDFLNNTCFAEAWLRASNANGPTGAVATLMSTINQSWNPPMDGQDDMVDILVESYEDNIKRTFGGISMNGCMKMNDTYGADGAEMTDTWLIFGDPSLMVRTALPQDLSVNHNPVAFIGSNQFTITCNTQGALACLTLDGEILGTAVVNGGTANITIPTLTNVGTMKLAVTAFNHIPYIADIDVLPLEGPYVVYNNYSINDAAGNNNQQLDYNESVMMALGLKNVGTEDVENAIVTIFCTDPYIALTDTVEVYPLIAAGQIAAVADGFAFSVSSDVPDGYAIPFSYTVIAGENEWSGNFNVIAHSVVLNFAGNILTDTQGNNNGKADPGETFQMNLSIVNAGTAPASDVYGLLSSDDPNVIIHTDSISYGTIGGYETISAEFTVTALPSTPTGHTVQFIITMSAGGAFTSTAPISVVIGQIPVLIIDLDGNHNSGPVIRNCLTNLSVTADYLTSWPLILGPYQSIFVCLGTYTSNAVLTNTQGQALANFMNAGGKVYMEGGDTWAYNDPTPAHPMFMIDGDTDGSGDLKTLNGESGTMAENMSFEFEGDNNYIDRLLPLENAVPLFRNSLPEYFTAIAYDGGNYRTIGSSFEFGGLSDSDSRSVKDSLMMEYINFFGLSSSAPLLANFIASETKVCELEEIEFTDFSAGNVISWAWSFPGAVPDTSNEQNPVVTYREPGVYDVTLTITDGVSSQTIVKEGYITVDYCMGVISSEARQSVQVFPNPGTGYFNINLDGFSGPVTLRVFNTAGKELITRTAPFSGSAGLDLSGFSNGIYILLVETNDIRQYVKLIVNH</sequence>
<protein>
    <submittedName>
        <fullName evidence="9">Protein containing Por secretion system C-terminal sorting domain</fullName>
    </submittedName>
</protein>
<dbReference type="Pfam" id="PF18911">
    <property type="entry name" value="PKD_4"/>
    <property type="match status" value="1"/>
</dbReference>
<dbReference type="InterPro" id="IPR026444">
    <property type="entry name" value="Secre_tail"/>
</dbReference>
<organism evidence="9">
    <name type="scientific">Lentimicrobium saccharophilum</name>
    <dbReference type="NCBI Taxonomy" id="1678841"/>
    <lineage>
        <taxon>Bacteria</taxon>
        <taxon>Pseudomonadati</taxon>
        <taxon>Bacteroidota</taxon>
        <taxon>Bacteroidia</taxon>
        <taxon>Bacteroidales</taxon>
        <taxon>Lentimicrobiaceae</taxon>
        <taxon>Lentimicrobium</taxon>
    </lineage>
</organism>
<dbReference type="Gene3D" id="2.60.40.3800">
    <property type="match status" value="1"/>
</dbReference>
<dbReference type="InterPro" id="IPR029031">
    <property type="entry name" value="Gingipain_N_sf"/>
</dbReference>
<dbReference type="InterPro" id="IPR022409">
    <property type="entry name" value="PKD/Chitinase_dom"/>
</dbReference>
<dbReference type="Gene3D" id="2.60.40.10">
    <property type="entry name" value="Immunoglobulins"/>
    <property type="match status" value="2"/>
</dbReference>
<dbReference type="InterPro" id="IPR012600">
    <property type="entry name" value="Propeptide_C25"/>
</dbReference>
<dbReference type="InterPro" id="IPR000601">
    <property type="entry name" value="PKD_dom"/>
</dbReference>
<evidence type="ECO:0000256" key="6">
    <source>
        <dbReference type="ARBA" id="ARBA00022837"/>
    </source>
</evidence>
<dbReference type="RefSeq" id="WP_172668870.1">
    <property type="nucleotide sequence ID" value="NZ_DF968182.1"/>
</dbReference>
<dbReference type="PROSITE" id="PS50093">
    <property type="entry name" value="PKD"/>
    <property type="match status" value="1"/>
</dbReference>
<dbReference type="InterPro" id="IPR029030">
    <property type="entry name" value="Caspase-like_dom_sf"/>
</dbReference>
<dbReference type="Pfam" id="PF03785">
    <property type="entry name" value="Peptidase_C25_C"/>
    <property type="match status" value="1"/>
</dbReference>
<dbReference type="GO" id="GO:0006508">
    <property type="term" value="P:proteolysis"/>
    <property type="evidence" value="ECO:0007669"/>
    <property type="project" value="InterPro"/>
</dbReference>
<dbReference type="Gene3D" id="3.40.50.1460">
    <property type="match status" value="1"/>
</dbReference>
<dbReference type="Proteomes" id="UP000053091">
    <property type="component" value="Unassembled WGS sequence"/>
</dbReference>
<keyword evidence="2" id="KW-0964">Secreted</keyword>
<keyword evidence="7" id="KW-0865">Zymogen</keyword>
<dbReference type="SUPFAM" id="SSF52129">
    <property type="entry name" value="Caspase-like"/>
    <property type="match status" value="1"/>
</dbReference>
<comment type="subcellular location">
    <subcellularLocation>
        <location evidence="1">Secreted</location>
    </subcellularLocation>
</comment>
<evidence type="ECO:0000313" key="9">
    <source>
        <dbReference type="EMBL" id="GAP43851.1"/>
    </source>
</evidence>
<dbReference type="CDD" id="cd00146">
    <property type="entry name" value="PKD"/>
    <property type="match status" value="1"/>
</dbReference>
<feature type="domain" description="PKD" evidence="8">
    <location>
        <begin position="1106"/>
        <end position="1186"/>
    </location>
</feature>
<dbReference type="InterPro" id="IPR014756">
    <property type="entry name" value="Ig_E-set"/>
</dbReference>
<dbReference type="SMART" id="SM00089">
    <property type="entry name" value="PKD"/>
    <property type="match status" value="1"/>
</dbReference>
<dbReference type="InterPro" id="IPR013783">
    <property type="entry name" value="Ig-like_fold"/>
</dbReference>
<dbReference type="NCBIfam" id="TIGR04183">
    <property type="entry name" value="Por_Secre_tail"/>
    <property type="match status" value="1"/>
</dbReference>
<dbReference type="SUPFAM" id="SSF49299">
    <property type="entry name" value="PKD domain"/>
    <property type="match status" value="1"/>
</dbReference>
<proteinExistence type="predicted"/>